<accession>A0A0E9XD18</accession>
<proteinExistence type="predicted"/>
<name>A0A0E9XD18_ANGAN</name>
<reference evidence="1" key="2">
    <citation type="journal article" date="2015" name="Fish Shellfish Immunol.">
        <title>Early steps in the European eel (Anguilla anguilla)-Vibrio vulnificus interaction in the gills: Role of the RtxA13 toxin.</title>
        <authorList>
            <person name="Callol A."/>
            <person name="Pajuelo D."/>
            <person name="Ebbesson L."/>
            <person name="Teles M."/>
            <person name="MacKenzie S."/>
            <person name="Amaro C."/>
        </authorList>
    </citation>
    <scope>NUCLEOTIDE SEQUENCE</scope>
</reference>
<organism evidence="1">
    <name type="scientific">Anguilla anguilla</name>
    <name type="common">European freshwater eel</name>
    <name type="synonym">Muraena anguilla</name>
    <dbReference type="NCBI Taxonomy" id="7936"/>
    <lineage>
        <taxon>Eukaryota</taxon>
        <taxon>Metazoa</taxon>
        <taxon>Chordata</taxon>
        <taxon>Craniata</taxon>
        <taxon>Vertebrata</taxon>
        <taxon>Euteleostomi</taxon>
        <taxon>Actinopterygii</taxon>
        <taxon>Neopterygii</taxon>
        <taxon>Teleostei</taxon>
        <taxon>Anguilliformes</taxon>
        <taxon>Anguillidae</taxon>
        <taxon>Anguilla</taxon>
    </lineage>
</organism>
<dbReference type="EMBL" id="GBXM01008033">
    <property type="protein sequence ID" value="JAI00545.1"/>
    <property type="molecule type" value="Transcribed_RNA"/>
</dbReference>
<reference evidence="1" key="1">
    <citation type="submission" date="2014-11" db="EMBL/GenBank/DDBJ databases">
        <authorList>
            <person name="Amaro Gonzalez C."/>
        </authorList>
    </citation>
    <scope>NUCLEOTIDE SEQUENCE</scope>
</reference>
<evidence type="ECO:0000313" key="1">
    <source>
        <dbReference type="EMBL" id="JAI00545.1"/>
    </source>
</evidence>
<protein>
    <submittedName>
        <fullName evidence="1">Uncharacterized protein</fullName>
    </submittedName>
</protein>
<sequence length="14" mass="1558">MGFSVNKMDEVTTV</sequence>